<evidence type="ECO:0000313" key="3">
    <source>
        <dbReference type="EMBL" id="KAF5319237.1"/>
    </source>
</evidence>
<feature type="coiled-coil region" evidence="1">
    <location>
        <begin position="181"/>
        <end position="240"/>
    </location>
</feature>
<keyword evidence="1" id="KW-0175">Coiled coil</keyword>
<protein>
    <submittedName>
        <fullName evidence="3">Uncharacterized protein</fullName>
    </submittedName>
</protein>
<feature type="region of interest" description="Disordered" evidence="2">
    <location>
        <begin position="404"/>
        <end position="423"/>
    </location>
</feature>
<dbReference type="EMBL" id="JAACJJ010000029">
    <property type="protein sequence ID" value="KAF5319237.1"/>
    <property type="molecule type" value="Genomic_DNA"/>
</dbReference>
<evidence type="ECO:0000313" key="4">
    <source>
        <dbReference type="Proteomes" id="UP000567179"/>
    </source>
</evidence>
<evidence type="ECO:0000256" key="1">
    <source>
        <dbReference type="SAM" id="Coils"/>
    </source>
</evidence>
<dbReference type="Proteomes" id="UP000567179">
    <property type="component" value="Unassembled WGS sequence"/>
</dbReference>
<feature type="compositionally biased region" description="Basic and acidic residues" evidence="2">
    <location>
        <begin position="142"/>
        <end position="153"/>
    </location>
</feature>
<evidence type="ECO:0000256" key="2">
    <source>
        <dbReference type="SAM" id="MobiDB-lite"/>
    </source>
</evidence>
<accession>A0A8H5BBN9</accession>
<feature type="region of interest" description="Disordered" evidence="2">
    <location>
        <begin position="136"/>
        <end position="167"/>
    </location>
</feature>
<comment type="caution">
    <text evidence="3">The sequence shown here is derived from an EMBL/GenBank/DDBJ whole genome shotgun (WGS) entry which is preliminary data.</text>
</comment>
<dbReference type="AlphaFoldDB" id="A0A8H5BBN9"/>
<dbReference type="OrthoDB" id="3008788at2759"/>
<reference evidence="3 4" key="1">
    <citation type="journal article" date="2020" name="ISME J.">
        <title>Uncovering the hidden diversity of litter-decomposition mechanisms in mushroom-forming fungi.</title>
        <authorList>
            <person name="Floudas D."/>
            <person name="Bentzer J."/>
            <person name="Ahren D."/>
            <person name="Johansson T."/>
            <person name="Persson P."/>
            <person name="Tunlid A."/>
        </authorList>
    </citation>
    <scope>NUCLEOTIDE SEQUENCE [LARGE SCALE GENOMIC DNA]</scope>
    <source>
        <strain evidence="3 4">CBS 101986</strain>
    </source>
</reference>
<feature type="region of interest" description="Disordered" evidence="2">
    <location>
        <begin position="456"/>
        <end position="511"/>
    </location>
</feature>
<name>A0A8H5BBN9_9AGAR</name>
<gene>
    <name evidence="3" type="ORF">D9619_008700</name>
</gene>
<feature type="coiled-coil region" evidence="1">
    <location>
        <begin position="266"/>
        <end position="357"/>
    </location>
</feature>
<feature type="compositionally biased region" description="Low complexity" evidence="2">
    <location>
        <begin position="501"/>
        <end position="511"/>
    </location>
</feature>
<keyword evidence="4" id="KW-1185">Reference proteome</keyword>
<sequence>MNDVAGIVESTAAISRAFSTQLAYISSNPPKTDNLVYLLPPCLVLLAIDVATRLTQRTKPVPVEVENKEEEEVTVREAQLRHVIDQVHEVLIKFQALEKKLSTEQARSTHLSRMLQKQKNFALHRQRLLAHNANVVQQQAAREPETGPEEKRPTSPPTTNGNEPKNPFEAFCQRIVLQNKIWAQQREIRALQKNLDEMKTKTSSSAFQAFCDRLLLSNNIWRQKKEIDRLVVEADKLKRARDGAIAHAATHMMQDVRKERLAEEFVRDLIAEVQECKQAIVTLKSEHEREVEELAEDWRKECRQLRQEVDRLRLARDAHLLEQDLSNEMEGELLERLQLAEEDLDVLDEQSIQLREDSLIGDNDDTLYLSDSEHMSNISSSTCVDGSPNEKSFFDEVSTEKMLSRTRHSSLPSLKSPSRRHSTTYIAVSPTSAKSPGRRLDPGPYAGFSFNPLFFGPTASPRGDEPDAESSPMLKRVRTTSLRSIHASLDKRSSSRLSMRSTAYSTYSTGSTNSLNATMRPQWRI</sequence>
<organism evidence="3 4">
    <name type="scientific">Psilocybe cf. subviscida</name>
    <dbReference type="NCBI Taxonomy" id="2480587"/>
    <lineage>
        <taxon>Eukaryota</taxon>
        <taxon>Fungi</taxon>
        <taxon>Dikarya</taxon>
        <taxon>Basidiomycota</taxon>
        <taxon>Agaricomycotina</taxon>
        <taxon>Agaricomycetes</taxon>
        <taxon>Agaricomycetidae</taxon>
        <taxon>Agaricales</taxon>
        <taxon>Agaricineae</taxon>
        <taxon>Strophariaceae</taxon>
        <taxon>Psilocybe</taxon>
    </lineage>
</organism>
<proteinExistence type="predicted"/>